<dbReference type="Proteomes" id="UP000287651">
    <property type="component" value="Unassembled WGS sequence"/>
</dbReference>
<evidence type="ECO:0000313" key="1">
    <source>
        <dbReference type="EMBL" id="RRT75420.1"/>
    </source>
</evidence>
<evidence type="ECO:0000313" key="2">
    <source>
        <dbReference type="Proteomes" id="UP000287651"/>
    </source>
</evidence>
<protein>
    <submittedName>
        <fullName evidence="1">Uncharacterized protein</fullName>
    </submittedName>
</protein>
<dbReference type="EMBL" id="AMZH03002485">
    <property type="protein sequence ID" value="RRT75420.1"/>
    <property type="molecule type" value="Genomic_DNA"/>
</dbReference>
<dbReference type="AlphaFoldDB" id="A0A427AGT1"/>
<comment type="caution">
    <text evidence="1">The sequence shown here is derived from an EMBL/GenBank/DDBJ whole genome shotgun (WGS) entry which is preliminary data.</text>
</comment>
<name>A0A427AGT1_ENSVE</name>
<accession>A0A427AGT1</accession>
<gene>
    <name evidence="1" type="ORF">B296_00024356</name>
</gene>
<reference evidence="1 2" key="1">
    <citation type="journal article" date="2014" name="Agronomy (Basel)">
        <title>A Draft Genome Sequence for Ensete ventricosum, the Drought-Tolerant Tree Against Hunger.</title>
        <authorList>
            <person name="Harrison J."/>
            <person name="Moore K.A."/>
            <person name="Paszkiewicz K."/>
            <person name="Jones T."/>
            <person name="Grant M."/>
            <person name="Ambacheew D."/>
            <person name="Muzemil S."/>
            <person name="Studholme D.J."/>
        </authorList>
    </citation>
    <scope>NUCLEOTIDE SEQUENCE [LARGE SCALE GENOMIC DNA]</scope>
</reference>
<sequence length="76" mass="7841">MIPGVGEGVSWCAREGKWIDGGARMVRGGVSISYGLEVGPIQIMAVDGRGEGTVAVDRGGWNGREVWGVVGGPRAT</sequence>
<organism evidence="1 2">
    <name type="scientific">Ensete ventricosum</name>
    <name type="common">Abyssinian banana</name>
    <name type="synonym">Musa ensete</name>
    <dbReference type="NCBI Taxonomy" id="4639"/>
    <lineage>
        <taxon>Eukaryota</taxon>
        <taxon>Viridiplantae</taxon>
        <taxon>Streptophyta</taxon>
        <taxon>Embryophyta</taxon>
        <taxon>Tracheophyta</taxon>
        <taxon>Spermatophyta</taxon>
        <taxon>Magnoliopsida</taxon>
        <taxon>Liliopsida</taxon>
        <taxon>Zingiberales</taxon>
        <taxon>Musaceae</taxon>
        <taxon>Ensete</taxon>
    </lineage>
</organism>
<proteinExistence type="predicted"/>